<dbReference type="GO" id="GO:0005737">
    <property type="term" value="C:cytoplasm"/>
    <property type="evidence" value="ECO:0007669"/>
    <property type="project" value="UniProtKB-SubCell"/>
</dbReference>
<keyword evidence="5 8" id="KW-0067">ATP-binding</keyword>
<keyword evidence="11" id="KW-1185">Reference proteome</keyword>
<name>F8F3E8_GRAC1</name>
<evidence type="ECO:0000256" key="1">
    <source>
        <dbReference type="ARBA" id="ARBA00009427"/>
    </source>
</evidence>
<evidence type="ECO:0000313" key="11">
    <source>
        <dbReference type="Proteomes" id="UP000000503"/>
    </source>
</evidence>
<dbReference type="InterPro" id="IPR003136">
    <property type="entry name" value="Cytidylate_kin"/>
</dbReference>
<dbReference type="AlphaFoldDB" id="F8F3E8"/>
<dbReference type="SUPFAM" id="SSF52540">
    <property type="entry name" value="P-loop containing nucleoside triphosphate hydrolases"/>
    <property type="match status" value="1"/>
</dbReference>
<evidence type="ECO:0000256" key="5">
    <source>
        <dbReference type="ARBA" id="ARBA00022840"/>
    </source>
</evidence>
<dbReference type="InterPro" id="IPR027417">
    <property type="entry name" value="P-loop_NTPase"/>
</dbReference>
<organism evidence="10 11">
    <name type="scientific">Gracilinema caldarium (strain ATCC 51460 / DSM 7334 / H1)</name>
    <name type="common">Treponema caldarium</name>
    <dbReference type="NCBI Taxonomy" id="744872"/>
    <lineage>
        <taxon>Bacteria</taxon>
        <taxon>Pseudomonadati</taxon>
        <taxon>Spirochaetota</taxon>
        <taxon>Spirochaetia</taxon>
        <taxon>Spirochaetales</taxon>
        <taxon>Breznakiellaceae</taxon>
        <taxon>Gracilinema</taxon>
    </lineage>
</organism>
<dbReference type="InterPro" id="IPR011994">
    <property type="entry name" value="Cytidylate_kinase_dom"/>
</dbReference>
<dbReference type="HOGENOM" id="CLU_079959_0_0_12"/>
<keyword evidence="8" id="KW-0963">Cytoplasm</keyword>
<evidence type="ECO:0000256" key="2">
    <source>
        <dbReference type="ARBA" id="ARBA00022679"/>
    </source>
</evidence>
<sequence>MVIAIDGPAGSGKSTIARLLAERLNFTYINSGNLYRAITLRCLRKHISPTDPEKALACAREAYIDYQGQQVLLDGEVVDSLLHSDEIDAWVAQLSAIVPIRHVVNDLIRKIAQGKHVVVEGRDITTVVFPDAEYRFFLDASPESRARRRYLQGISQLSLEEIADGIRKRDEIDRNKAEGSLKIADGVVYLDTSDLTIEQVYDRLIEKIQI</sequence>
<gene>
    <name evidence="8" type="primary">cmk</name>
    <name evidence="10" type="ordered locus">Spica_1378</name>
</gene>
<dbReference type="GO" id="GO:0005524">
    <property type="term" value="F:ATP binding"/>
    <property type="evidence" value="ECO:0007669"/>
    <property type="project" value="UniProtKB-UniRule"/>
</dbReference>
<evidence type="ECO:0000256" key="6">
    <source>
        <dbReference type="ARBA" id="ARBA00047615"/>
    </source>
</evidence>
<dbReference type="eggNOG" id="COG0283">
    <property type="taxonomic scope" value="Bacteria"/>
</dbReference>
<evidence type="ECO:0000256" key="3">
    <source>
        <dbReference type="ARBA" id="ARBA00022741"/>
    </source>
</evidence>
<protein>
    <recommendedName>
        <fullName evidence="8">Cytidylate kinase</fullName>
        <shortName evidence="8">CK</shortName>
        <ecNumber evidence="8">2.7.4.25</ecNumber>
    </recommendedName>
    <alternativeName>
        <fullName evidence="8">Cytidine monophosphate kinase</fullName>
        <shortName evidence="8">CMP kinase</shortName>
    </alternativeName>
</protein>
<reference evidence="11" key="1">
    <citation type="journal article" date="2013" name="Stand. Genomic Sci.">
        <title>Genome sequence of the thermophilic fresh-water bacterium Spirochaeta caldaria type strain (H1(T)), reclassification of Spirochaeta caldaria, Spirochaeta stenostrepta, and Spirochaeta zuelzerae in the genus Treponema as Treponema caldaria comb. nov., Treponema stenostrepta comb. nov., and Treponema zuelzerae comb. nov., and emendation of the genus Treponema.</title>
        <authorList>
            <person name="Abt B."/>
            <person name="Goker M."/>
            <person name="Scheuner C."/>
            <person name="Han C."/>
            <person name="Lu M."/>
            <person name="Misra M."/>
            <person name="Lapidus A."/>
            <person name="Nolan M."/>
            <person name="Lucas S."/>
            <person name="Hammon N."/>
            <person name="Deshpande S."/>
            <person name="Cheng J.F."/>
            <person name="Tapia R."/>
            <person name="Goodwin L.A."/>
            <person name="Pitluck S."/>
            <person name="Liolios K."/>
            <person name="Pagani I."/>
            <person name="Ivanova N."/>
            <person name="Mavromatis K."/>
            <person name="Mikhailova N."/>
            <person name="Huntemann M."/>
            <person name="Pati A."/>
            <person name="Chen A."/>
            <person name="Palaniappan K."/>
            <person name="Land M."/>
            <person name="Hauser L."/>
            <person name="Jeffries C.D."/>
            <person name="Rohde M."/>
            <person name="Spring S."/>
            <person name="Gronow S."/>
            <person name="Detter J.C."/>
            <person name="Bristow J."/>
            <person name="Eisen J.A."/>
            <person name="Markowitz V."/>
            <person name="Hugenholtz P."/>
            <person name="Kyrpides N.C."/>
            <person name="Woyke T."/>
            <person name="Klenk H.P."/>
        </authorList>
    </citation>
    <scope>NUCLEOTIDE SEQUENCE</scope>
    <source>
        <strain evidence="11">ATCC 51460 / DSM 7334 / H1</strain>
    </source>
</reference>
<dbReference type="EC" id="2.7.4.25" evidence="8"/>
<dbReference type="Proteomes" id="UP000000503">
    <property type="component" value="Chromosome"/>
</dbReference>
<dbReference type="STRING" id="744872.Spica_1378"/>
<evidence type="ECO:0000256" key="8">
    <source>
        <dbReference type="HAMAP-Rule" id="MF_00238"/>
    </source>
</evidence>
<keyword evidence="3 8" id="KW-0547">Nucleotide-binding</keyword>
<feature type="binding site" evidence="8">
    <location>
        <begin position="7"/>
        <end position="15"/>
    </location>
    <ligand>
        <name>ATP</name>
        <dbReference type="ChEBI" id="CHEBI:30616"/>
    </ligand>
</feature>
<comment type="catalytic activity">
    <reaction evidence="6 8">
        <text>dCMP + ATP = dCDP + ADP</text>
        <dbReference type="Rhea" id="RHEA:25094"/>
        <dbReference type="ChEBI" id="CHEBI:30616"/>
        <dbReference type="ChEBI" id="CHEBI:57566"/>
        <dbReference type="ChEBI" id="CHEBI:58593"/>
        <dbReference type="ChEBI" id="CHEBI:456216"/>
        <dbReference type="EC" id="2.7.4.25"/>
    </reaction>
</comment>
<comment type="similarity">
    <text evidence="1 8">Belongs to the cytidylate kinase family. Type 1 subfamily.</text>
</comment>
<evidence type="ECO:0000256" key="7">
    <source>
        <dbReference type="ARBA" id="ARBA00048478"/>
    </source>
</evidence>
<evidence type="ECO:0000259" key="9">
    <source>
        <dbReference type="Pfam" id="PF02224"/>
    </source>
</evidence>
<dbReference type="NCBIfam" id="TIGR00017">
    <property type="entry name" value="cmk"/>
    <property type="match status" value="1"/>
</dbReference>
<comment type="subcellular location">
    <subcellularLocation>
        <location evidence="8">Cytoplasm</location>
    </subcellularLocation>
</comment>
<dbReference type="GO" id="GO:0036431">
    <property type="term" value="F:dCMP kinase activity"/>
    <property type="evidence" value="ECO:0007669"/>
    <property type="project" value="InterPro"/>
</dbReference>
<dbReference type="HAMAP" id="MF_00238">
    <property type="entry name" value="Cytidyl_kinase_type1"/>
    <property type="match status" value="1"/>
</dbReference>
<dbReference type="Pfam" id="PF02224">
    <property type="entry name" value="Cytidylate_kin"/>
    <property type="match status" value="1"/>
</dbReference>
<dbReference type="CDD" id="cd02020">
    <property type="entry name" value="CMPK"/>
    <property type="match status" value="1"/>
</dbReference>
<dbReference type="EMBL" id="CP002868">
    <property type="protein sequence ID" value="AEJ19524.1"/>
    <property type="molecule type" value="Genomic_DNA"/>
</dbReference>
<evidence type="ECO:0000313" key="10">
    <source>
        <dbReference type="EMBL" id="AEJ19524.1"/>
    </source>
</evidence>
<dbReference type="GO" id="GO:0036430">
    <property type="term" value="F:CMP kinase activity"/>
    <property type="evidence" value="ECO:0007669"/>
    <property type="project" value="RHEA"/>
</dbReference>
<dbReference type="KEGG" id="scd:Spica_1378"/>
<proteinExistence type="inferred from homology"/>
<accession>F8F3E8</accession>
<evidence type="ECO:0000256" key="4">
    <source>
        <dbReference type="ARBA" id="ARBA00022777"/>
    </source>
</evidence>
<comment type="catalytic activity">
    <reaction evidence="7 8">
        <text>CMP + ATP = CDP + ADP</text>
        <dbReference type="Rhea" id="RHEA:11600"/>
        <dbReference type="ChEBI" id="CHEBI:30616"/>
        <dbReference type="ChEBI" id="CHEBI:58069"/>
        <dbReference type="ChEBI" id="CHEBI:60377"/>
        <dbReference type="ChEBI" id="CHEBI:456216"/>
        <dbReference type="EC" id="2.7.4.25"/>
    </reaction>
</comment>
<keyword evidence="4 8" id="KW-0418">Kinase</keyword>
<keyword evidence="2 8" id="KW-0808">Transferase</keyword>
<feature type="domain" description="Cytidylate kinase" evidence="9">
    <location>
        <begin position="3"/>
        <end position="209"/>
    </location>
</feature>
<dbReference type="Gene3D" id="3.40.50.300">
    <property type="entry name" value="P-loop containing nucleotide triphosphate hydrolases"/>
    <property type="match status" value="1"/>
</dbReference>
<dbReference type="GO" id="GO:0006220">
    <property type="term" value="P:pyrimidine nucleotide metabolic process"/>
    <property type="evidence" value="ECO:0007669"/>
    <property type="project" value="UniProtKB-UniRule"/>
</dbReference>